<evidence type="ECO:0000256" key="3">
    <source>
        <dbReference type="ARBA" id="ARBA00022679"/>
    </source>
</evidence>
<dbReference type="GO" id="GO:0046872">
    <property type="term" value="F:metal ion binding"/>
    <property type="evidence" value="ECO:0007669"/>
    <property type="project" value="UniProtKB-KW"/>
</dbReference>
<feature type="binding site" evidence="7">
    <location>
        <position position="164"/>
    </location>
    <ligand>
        <name>Mg(2+)</name>
        <dbReference type="ChEBI" id="CHEBI:18420"/>
    </ligand>
</feature>
<dbReference type="Proteomes" id="UP000315577">
    <property type="component" value="Unassembled WGS sequence"/>
</dbReference>
<evidence type="ECO:0000256" key="6">
    <source>
        <dbReference type="ARBA" id="ARBA00023136"/>
    </source>
</evidence>
<feature type="transmembrane region" description="Helical" evidence="8">
    <location>
        <begin position="340"/>
        <end position="359"/>
    </location>
</feature>
<dbReference type="InterPro" id="IPR000715">
    <property type="entry name" value="Glycosyl_transferase_4"/>
</dbReference>
<keyword evidence="3 9" id="KW-0808">Transferase</keyword>
<dbReference type="EMBL" id="SMAH01000009">
    <property type="protein sequence ID" value="TCS97518.1"/>
    <property type="molecule type" value="Genomic_DNA"/>
</dbReference>
<comment type="caution">
    <text evidence="9">The sequence shown here is derived from an EMBL/GenBank/DDBJ whole genome shotgun (WGS) entry which is preliminary data.</text>
</comment>
<keyword evidence="4 8" id="KW-0812">Transmembrane</keyword>
<evidence type="ECO:0000256" key="7">
    <source>
        <dbReference type="PIRSR" id="PIRSR600715-1"/>
    </source>
</evidence>
<feature type="transmembrane region" description="Helical" evidence="8">
    <location>
        <begin position="249"/>
        <end position="269"/>
    </location>
</feature>
<name>A0A4R3LDR3_9BURK</name>
<gene>
    <name evidence="10" type="primary">tagO_1</name>
    <name evidence="9" type="ORF">EDC36_109120</name>
    <name evidence="10" type="ORF">Tigna_01256</name>
</gene>
<protein>
    <submittedName>
        <fullName evidence="9">UDP-N-acetylmuramyl pentapeptide phosphotransferase/UDP-N-acetylglucosamine-1-phosphate transferase</fullName>
    </submittedName>
    <submittedName>
        <fullName evidence="10">Undecaprenyl-phosphate N-acetylglucosaminyl 1-phosphate transferase</fullName>
        <ecNumber evidence="10">2.7.8.33</ecNumber>
    </submittedName>
</protein>
<sequence length="368" mass="39188">MQTLTVALAVAFAVAMLLVRHRRLHLGVTGDVADRGPQKFHIGTVPRVGGVAVALALAVALGWSAWRGLVGGEAAALLSAGLVALATGLAEDLTKRVSPRVRLLGTVVAAAIALGLTGVHLQRLDLPWVDAWMAWVPPGVALGWAPLGVAITLLGVAGLSHAINIIDGFHGLAAGVGVFMFAALGYVAWVVGDVLVLQMCLAMLGALLGFLLWNYPRGLIFLGDGGAYLVGFWLAQAGVWLVARNPQVSPWFVLLVCAYPVVETLFSIYRKRIVRGRSPAVPDGLHLHMLIHRRLLRWAAGPGAGRDLNARNAATAPYLWGMCAIGVVPAVLWWHNAAVLKASMVLFMIVYLWSYARLLTKRKRGKGG</sequence>
<proteinExistence type="predicted"/>
<dbReference type="GO" id="GO:0044038">
    <property type="term" value="P:cell wall macromolecule biosynthetic process"/>
    <property type="evidence" value="ECO:0007669"/>
    <property type="project" value="TreeGrafter"/>
</dbReference>
<evidence type="ECO:0000313" key="12">
    <source>
        <dbReference type="Proteomes" id="UP000315577"/>
    </source>
</evidence>
<dbReference type="EMBL" id="VJNC01000007">
    <property type="protein sequence ID" value="TSE22089.1"/>
    <property type="molecule type" value="Genomic_DNA"/>
</dbReference>
<dbReference type="PANTHER" id="PTHR22926">
    <property type="entry name" value="PHOSPHO-N-ACETYLMURAMOYL-PENTAPEPTIDE-TRANSFERASE"/>
    <property type="match status" value="1"/>
</dbReference>
<dbReference type="GO" id="GO:0009103">
    <property type="term" value="P:lipopolysaccharide biosynthetic process"/>
    <property type="evidence" value="ECO:0007669"/>
    <property type="project" value="TreeGrafter"/>
</dbReference>
<feature type="transmembrane region" description="Helical" evidence="8">
    <location>
        <begin position="171"/>
        <end position="189"/>
    </location>
</feature>
<feature type="binding site" evidence="7">
    <location>
        <position position="224"/>
    </location>
    <ligand>
        <name>Mg(2+)</name>
        <dbReference type="ChEBI" id="CHEBI:18420"/>
    </ligand>
</feature>
<evidence type="ECO:0000256" key="1">
    <source>
        <dbReference type="ARBA" id="ARBA00004651"/>
    </source>
</evidence>
<dbReference type="GO" id="GO:0005886">
    <property type="term" value="C:plasma membrane"/>
    <property type="evidence" value="ECO:0007669"/>
    <property type="project" value="UniProtKB-SubCell"/>
</dbReference>
<feature type="transmembrane region" description="Helical" evidence="8">
    <location>
        <begin position="141"/>
        <end position="159"/>
    </location>
</feature>
<keyword evidence="12" id="KW-1185">Reference proteome</keyword>
<dbReference type="Pfam" id="PF00953">
    <property type="entry name" value="Glycos_transf_4"/>
    <property type="match status" value="1"/>
</dbReference>
<comment type="cofactor">
    <cofactor evidence="7">
        <name>Mg(2+)</name>
        <dbReference type="ChEBI" id="CHEBI:18420"/>
    </cofactor>
</comment>
<evidence type="ECO:0000313" key="11">
    <source>
        <dbReference type="Proteomes" id="UP000295536"/>
    </source>
</evidence>
<evidence type="ECO:0000256" key="8">
    <source>
        <dbReference type="SAM" id="Phobius"/>
    </source>
</evidence>
<organism evidence="9 11">
    <name type="scientific">Tepidimonas ignava</name>
    <dbReference type="NCBI Taxonomy" id="114249"/>
    <lineage>
        <taxon>Bacteria</taxon>
        <taxon>Pseudomonadati</taxon>
        <taxon>Pseudomonadota</taxon>
        <taxon>Betaproteobacteria</taxon>
        <taxon>Burkholderiales</taxon>
        <taxon>Tepidimonas</taxon>
    </lineage>
</organism>
<feature type="transmembrane region" description="Helical" evidence="8">
    <location>
        <begin position="195"/>
        <end position="213"/>
    </location>
</feature>
<evidence type="ECO:0000256" key="5">
    <source>
        <dbReference type="ARBA" id="ARBA00022989"/>
    </source>
</evidence>
<dbReference type="Proteomes" id="UP000295536">
    <property type="component" value="Unassembled WGS sequence"/>
</dbReference>
<accession>A0A4R3LDR3</accession>
<keyword evidence="7" id="KW-0460">Magnesium</keyword>
<keyword evidence="7" id="KW-0479">Metal-binding</keyword>
<dbReference type="GO" id="GO:0071555">
    <property type="term" value="P:cell wall organization"/>
    <property type="evidence" value="ECO:0007669"/>
    <property type="project" value="TreeGrafter"/>
</dbReference>
<evidence type="ECO:0000256" key="4">
    <source>
        <dbReference type="ARBA" id="ARBA00022692"/>
    </source>
</evidence>
<keyword evidence="6 8" id="KW-0472">Membrane</keyword>
<dbReference type="OrthoDB" id="9783652at2"/>
<dbReference type="AlphaFoldDB" id="A0A4R3LDR3"/>
<evidence type="ECO:0000313" key="10">
    <source>
        <dbReference type="EMBL" id="TSE22089.1"/>
    </source>
</evidence>
<reference evidence="10 12" key="2">
    <citation type="submission" date="2019-07" db="EMBL/GenBank/DDBJ databases">
        <title>Tepidimonas ignava SPS-1037 draft genome.</title>
        <authorList>
            <person name="Da Costa M.S."/>
            <person name="Froufe H.J.C."/>
            <person name="Egas C."/>
            <person name="Albuquerque L."/>
        </authorList>
    </citation>
    <scope>NUCLEOTIDE SEQUENCE [LARGE SCALE GENOMIC DNA]</scope>
    <source>
        <strain evidence="10 12">SPS-1037</strain>
    </source>
</reference>
<keyword evidence="2" id="KW-1003">Cell membrane</keyword>
<feature type="transmembrane region" description="Helical" evidence="8">
    <location>
        <begin position="316"/>
        <end position="334"/>
    </location>
</feature>
<feature type="transmembrane region" description="Helical" evidence="8">
    <location>
        <begin position="69"/>
        <end position="89"/>
    </location>
</feature>
<feature type="transmembrane region" description="Helical" evidence="8">
    <location>
        <begin position="44"/>
        <end position="63"/>
    </location>
</feature>
<feature type="transmembrane region" description="Helical" evidence="8">
    <location>
        <begin position="101"/>
        <end position="121"/>
    </location>
</feature>
<evidence type="ECO:0000313" key="9">
    <source>
        <dbReference type="EMBL" id="TCS97518.1"/>
    </source>
</evidence>
<evidence type="ECO:0000256" key="2">
    <source>
        <dbReference type="ARBA" id="ARBA00022475"/>
    </source>
</evidence>
<dbReference type="EC" id="2.7.8.33" evidence="10"/>
<feature type="transmembrane region" description="Helical" evidence="8">
    <location>
        <begin position="225"/>
        <end position="243"/>
    </location>
</feature>
<comment type="subcellular location">
    <subcellularLocation>
        <location evidence="1">Cell membrane</location>
        <topology evidence="1">Multi-pass membrane protein</topology>
    </subcellularLocation>
</comment>
<dbReference type="RefSeq" id="WP_132962820.1">
    <property type="nucleotide sequence ID" value="NZ_SMAH01000009.1"/>
</dbReference>
<reference evidence="9 11" key="1">
    <citation type="submission" date="2019-03" db="EMBL/GenBank/DDBJ databases">
        <title>Genomic Encyclopedia of Type Strains, Phase IV (KMG-IV): sequencing the most valuable type-strain genomes for metagenomic binning, comparative biology and taxonomic classification.</title>
        <authorList>
            <person name="Goeker M."/>
        </authorList>
    </citation>
    <scope>NUCLEOTIDE SEQUENCE [LARGE SCALE GENOMIC DNA]</scope>
    <source>
        <strain evidence="9 11">DSM 12034</strain>
    </source>
</reference>
<keyword evidence="5 8" id="KW-1133">Transmembrane helix</keyword>
<feature type="transmembrane region" description="Helical" evidence="8">
    <location>
        <begin position="6"/>
        <end position="23"/>
    </location>
</feature>
<dbReference type="PANTHER" id="PTHR22926:SF3">
    <property type="entry name" value="UNDECAPRENYL-PHOSPHATE ALPHA-N-ACETYLGLUCOSAMINYL 1-PHOSPHATE TRANSFERASE"/>
    <property type="match status" value="1"/>
</dbReference>
<dbReference type="GO" id="GO:0036380">
    <property type="term" value="F:UDP-N-acetylglucosamine-undecaprenyl-phosphate N-acetylglucosaminephosphotransferase activity"/>
    <property type="evidence" value="ECO:0007669"/>
    <property type="project" value="UniProtKB-EC"/>
</dbReference>
<dbReference type="CDD" id="cd06912">
    <property type="entry name" value="GT_MraY_like"/>
    <property type="match status" value="1"/>
</dbReference>